<comment type="caution">
    <text evidence="1">The sequence shown here is derived from an EMBL/GenBank/DDBJ whole genome shotgun (WGS) entry which is preliminary data.</text>
</comment>
<proteinExistence type="predicted"/>
<accession>A0A2G9YUG7</accession>
<reference evidence="1 2" key="1">
    <citation type="submission" date="2017-09" db="EMBL/GenBank/DDBJ databases">
        <title>Depth-based differentiation of microbial function through sediment-hosted aquifers and enrichment of novel symbionts in the deep terrestrial subsurface.</title>
        <authorList>
            <person name="Probst A.J."/>
            <person name="Ladd B."/>
            <person name="Jarett J.K."/>
            <person name="Geller-Mcgrath D.E."/>
            <person name="Sieber C.M."/>
            <person name="Emerson J.B."/>
            <person name="Anantharaman K."/>
            <person name="Thomas B.C."/>
            <person name="Malmstrom R."/>
            <person name="Stieglmeier M."/>
            <person name="Klingl A."/>
            <person name="Woyke T."/>
            <person name="Ryan C.M."/>
            <person name="Banfield J.F."/>
        </authorList>
    </citation>
    <scope>NUCLEOTIDE SEQUENCE [LARGE SCALE GENOMIC DNA]</scope>
    <source>
        <strain evidence="1">CG23_combo_of_CG06-09_8_20_14_all_39_17</strain>
    </source>
</reference>
<dbReference type="EMBL" id="PCRO01000021">
    <property type="protein sequence ID" value="PIP22867.1"/>
    <property type="molecule type" value="Genomic_DNA"/>
</dbReference>
<protein>
    <submittedName>
        <fullName evidence="1">Uncharacterized protein</fullName>
    </submittedName>
</protein>
<organism evidence="1 2">
    <name type="scientific">Candidatus Nealsonbacteria bacterium CG23_combo_of_CG06-09_8_20_14_all_39_17</name>
    <dbReference type="NCBI Taxonomy" id="1974722"/>
    <lineage>
        <taxon>Bacteria</taxon>
        <taxon>Candidatus Nealsoniibacteriota</taxon>
    </lineage>
</organism>
<name>A0A2G9YUG7_9BACT</name>
<evidence type="ECO:0000313" key="1">
    <source>
        <dbReference type="EMBL" id="PIP22867.1"/>
    </source>
</evidence>
<dbReference type="AlphaFoldDB" id="A0A2G9YUG7"/>
<evidence type="ECO:0000313" key="2">
    <source>
        <dbReference type="Proteomes" id="UP000229976"/>
    </source>
</evidence>
<gene>
    <name evidence="1" type="ORF">COX37_01640</name>
</gene>
<sequence length="68" mass="7889">MVSLTLTIGSQVKNPKKILVEMDFEKFERLAANLGFFNQDFLKSVDLAEKDYKNGRIKKIRSLGELRR</sequence>
<dbReference type="Proteomes" id="UP000229976">
    <property type="component" value="Unassembled WGS sequence"/>
</dbReference>